<dbReference type="InterPro" id="IPR024932">
    <property type="entry name" value="ApbE"/>
</dbReference>
<dbReference type="SUPFAM" id="SSF143631">
    <property type="entry name" value="ApbE-like"/>
    <property type="match status" value="1"/>
</dbReference>
<keyword evidence="7" id="KW-0274">FAD</keyword>
<proteinExistence type="predicted"/>
<dbReference type="Pfam" id="PF02424">
    <property type="entry name" value="ApbE"/>
    <property type="match status" value="1"/>
</dbReference>
<evidence type="ECO:0000256" key="6">
    <source>
        <dbReference type="ARBA" id="ARBA00022723"/>
    </source>
</evidence>
<sequence>MASSRFDAIGVPWRLDVGSARGGEHDGDHGLEGDVELNDGDLAAVHARIERFDRDWSRFRADSLVSRIAREAGSWPLPEDAAPMLDLYRELHDLTDGRLSPLAGASLEQLGYDAAYRLEPRGAPRAAPRWGDALSLRETAAGLVLDCPAPVLLDVGAAGKGYLVDLVGNLLQARGVLETVVDASGDLRCWGERSIRLALENPANPAKAVGIVEVRGEALCGSASNRRAWGDGLHHIVDATTGRPIGGVIATWAIAETALLADGLATALFLAEPARLAERFAFQWVRFFDDGRLEGSPDLSGELFA</sequence>
<keyword evidence="8" id="KW-0460">Magnesium</keyword>
<dbReference type="GO" id="GO:0016740">
    <property type="term" value="F:transferase activity"/>
    <property type="evidence" value="ECO:0007669"/>
    <property type="project" value="UniProtKB-KW"/>
</dbReference>
<gene>
    <name evidence="11" type="ORF">FK219_007695</name>
</gene>
<evidence type="ECO:0000256" key="10">
    <source>
        <dbReference type="ARBA" id="ARBA00048540"/>
    </source>
</evidence>
<evidence type="ECO:0000313" key="11">
    <source>
        <dbReference type="EMBL" id="NHF63122.1"/>
    </source>
</evidence>
<accession>A0A9E5MF08</accession>
<dbReference type="PANTHER" id="PTHR30040">
    <property type="entry name" value="THIAMINE BIOSYNTHESIS LIPOPROTEIN APBE"/>
    <property type="match status" value="1"/>
</dbReference>
<reference evidence="11 12" key="1">
    <citation type="submission" date="2019-06" db="EMBL/GenBank/DDBJ databases">
        <authorList>
            <person name="De-Chao Zhang Q."/>
        </authorList>
    </citation>
    <scope>NUCLEOTIDE SEQUENCE [LARGE SCALE GENOMIC DNA]</scope>
    <source>
        <strain evidence="11 12">KN1116</strain>
    </source>
</reference>
<dbReference type="InterPro" id="IPR003374">
    <property type="entry name" value="ApbE-like_sf"/>
</dbReference>
<dbReference type="Gene3D" id="3.10.520.10">
    <property type="entry name" value="ApbE-like domains"/>
    <property type="match status" value="1"/>
</dbReference>
<keyword evidence="12" id="KW-1185">Reference proteome</keyword>
<dbReference type="GO" id="GO:0046872">
    <property type="term" value="F:metal ion binding"/>
    <property type="evidence" value="ECO:0007669"/>
    <property type="project" value="UniProtKB-KW"/>
</dbReference>
<dbReference type="EC" id="2.7.1.180" evidence="2"/>
<comment type="caution">
    <text evidence="11">The sequence shown here is derived from an EMBL/GenBank/DDBJ whole genome shotgun (WGS) entry which is preliminary data.</text>
</comment>
<evidence type="ECO:0000256" key="4">
    <source>
        <dbReference type="ARBA" id="ARBA00022630"/>
    </source>
</evidence>
<dbReference type="Proteomes" id="UP000818266">
    <property type="component" value="Unassembled WGS sequence"/>
</dbReference>
<evidence type="ECO:0000256" key="7">
    <source>
        <dbReference type="ARBA" id="ARBA00022827"/>
    </source>
</evidence>
<evidence type="ECO:0000256" key="8">
    <source>
        <dbReference type="ARBA" id="ARBA00022842"/>
    </source>
</evidence>
<evidence type="ECO:0000256" key="3">
    <source>
        <dbReference type="ARBA" id="ARBA00016337"/>
    </source>
</evidence>
<comment type="cofactor">
    <cofactor evidence="1">
        <name>Mg(2+)</name>
        <dbReference type="ChEBI" id="CHEBI:18420"/>
    </cofactor>
</comment>
<evidence type="ECO:0000256" key="5">
    <source>
        <dbReference type="ARBA" id="ARBA00022679"/>
    </source>
</evidence>
<dbReference type="RefSeq" id="WP_152582483.1">
    <property type="nucleotide sequence ID" value="NZ_VIKT02000011.1"/>
</dbReference>
<keyword evidence="6" id="KW-0479">Metal-binding</keyword>
<reference evidence="11 12" key="2">
    <citation type="submission" date="2020-03" db="EMBL/GenBank/DDBJ databases">
        <title>Chryseoglobus sp. isolated from a deep-sea seamount.</title>
        <authorList>
            <person name="Zhang D.-C."/>
        </authorList>
    </citation>
    <scope>NUCLEOTIDE SEQUENCE [LARGE SCALE GENOMIC DNA]</scope>
    <source>
        <strain evidence="11 12">KN1116</strain>
    </source>
</reference>
<comment type="catalytic activity">
    <reaction evidence="10">
        <text>L-threonyl-[protein] + FAD = FMN-L-threonyl-[protein] + AMP + H(+)</text>
        <dbReference type="Rhea" id="RHEA:36847"/>
        <dbReference type="Rhea" id="RHEA-COMP:11060"/>
        <dbReference type="Rhea" id="RHEA-COMP:11061"/>
        <dbReference type="ChEBI" id="CHEBI:15378"/>
        <dbReference type="ChEBI" id="CHEBI:30013"/>
        <dbReference type="ChEBI" id="CHEBI:57692"/>
        <dbReference type="ChEBI" id="CHEBI:74257"/>
        <dbReference type="ChEBI" id="CHEBI:456215"/>
        <dbReference type="EC" id="2.7.1.180"/>
    </reaction>
</comment>
<protein>
    <recommendedName>
        <fullName evidence="3">FAD:protein FMN transferase</fullName>
        <ecNumber evidence="2">2.7.1.180</ecNumber>
    </recommendedName>
    <alternativeName>
        <fullName evidence="9">Flavin transferase</fullName>
    </alternativeName>
</protein>
<dbReference type="PANTHER" id="PTHR30040:SF2">
    <property type="entry name" value="FAD:PROTEIN FMN TRANSFERASE"/>
    <property type="match status" value="1"/>
</dbReference>
<dbReference type="OrthoDB" id="3728306at2"/>
<organism evidence="11 12">
    <name type="scientific">Microcella pacifica</name>
    <dbReference type="NCBI Taxonomy" id="2591847"/>
    <lineage>
        <taxon>Bacteria</taxon>
        <taxon>Bacillati</taxon>
        <taxon>Actinomycetota</taxon>
        <taxon>Actinomycetes</taxon>
        <taxon>Micrococcales</taxon>
        <taxon>Microbacteriaceae</taxon>
        <taxon>Microcella</taxon>
    </lineage>
</organism>
<name>A0A9E5MF08_9MICO</name>
<keyword evidence="5 11" id="KW-0808">Transferase</keyword>
<dbReference type="AlphaFoldDB" id="A0A9E5MF08"/>
<dbReference type="EMBL" id="VIKT02000011">
    <property type="protein sequence ID" value="NHF63122.1"/>
    <property type="molecule type" value="Genomic_DNA"/>
</dbReference>
<evidence type="ECO:0000256" key="2">
    <source>
        <dbReference type="ARBA" id="ARBA00011955"/>
    </source>
</evidence>
<keyword evidence="4" id="KW-0285">Flavoprotein</keyword>
<evidence type="ECO:0000256" key="1">
    <source>
        <dbReference type="ARBA" id="ARBA00001946"/>
    </source>
</evidence>
<evidence type="ECO:0000313" key="12">
    <source>
        <dbReference type="Proteomes" id="UP000818266"/>
    </source>
</evidence>
<evidence type="ECO:0000256" key="9">
    <source>
        <dbReference type="ARBA" id="ARBA00031306"/>
    </source>
</evidence>